<sequence length="782" mass="87051">MADIIGSAVISIVKEALNGESVCDSLMGCLKGGFRCDACFSSTPPRRIRVASRFVDGARPRSDDRISEPKLEPSATERATTGDCHDCHNASGQLSVHRHAACLGSKEQVPFGTISITRQDRRTSGNSLCIKDYDAILDNARRLSLNISPQISPAQSTFSLPASSSTESSPRRSIIRGLNKLRFRRPDSNGSSKDDCPHCPHDSFRHRRTTHRLPCGHGYCTLAIRKIIKTAINSESNMPPGCCGKPVPGRLVEMVMSQEEQGALMDKMMFLDDTGLHTSSQRKGDHVAVGGQALPGTLSNHSAPQFDGSSLAQQEARQNLKRALDLPTFRQMREAQEAQRDRFSNTGTGPGGACFHCVIDGWYKEDAQRHQQHQRRLLHEFVHSSHGLISGAQRVTITGDISTSTSAAYEEIMTPRIVWAEAVGYDLVDLIETMKARYDKIADMYFHEWGVAWRVATLLLDLARDALDSFGIQLCGRTPGQAVPIPPWEQRIYILSFECILTSLTLAVRHNDYSLGPSAVHELHDRHRLRDLVQHLPTVLYTRILQFRALVELFFPNITTFANILDRHESAKASLELGLELMPEDDALTRDLAIVNAFISSQGTTPPLQYGNFSLANRHPVWRSQPQRTTRPKGLARWRNYNDELDKETEKTLRAWTRTHWRSLKQEDRWTSNNILHPFLLRLSLSLNSTELNSTVTSTFKRVGSFPGAARAEHGACPTMRATLVQLGPGVVTPTPPRGGRRGPRTYDPLRCASAIETHVALGTFQVMSSLEVLSRPVILLR</sequence>
<accession>A0ACC3S8F9</accession>
<gene>
    <name evidence="1" type="ORF">M8818_005390</name>
</gene>
<evidence type="ECO:0000313" key="2">
    <source>
        <dbReference type="Proteomes" id="UP001320706"/>
    </source>
</evidence>
<reference evidence="1" key="1">
    <citation type="submission" date="2024-02" db="EMBL/GenBank/DDBJ databases">
        <title>Metagenome Assembled Genome of Zalaria obscura JY119.</title>
        <authorList>
            <person name="Vighnesh L."/>
            <person name="Jagadeeshwari U."/>
            <person name="Venkata Ramana C."/>
            <person name="Sasikala C."/>
        </authorList>
    </citation>
    <scope>NUCLEOTIDE SEQUENCE</scope>
    <source>
        <strain evidence="1">JY119</strain>
    </source>
</reference>
<protein>
    <submittedName>
        <fullName evidence="1">Uncharacterized protein</fullName>
    </submittedName>
</protein>
<comment type="caution">
    <text evidence="1">The sequence shown here is derived from an EMBL/GenBank/DDBJ whole genome shotgun (WGS) entry which is preliminary data.</text>
</comment>
<keyword evidence="2" id="KW-1185">Reference proteome</keyword>
<dbReference type="EMBL" id="JAMKPW020000033">
    <property type="protein sequence ID" value="KAK8201866.1"/>
    <property type="molecule type" value="Genomic_DNA"/>
</dbReference>
<evidence type="ECO:0000313" key="1">
    <source>
        <dbReference type="EMBL" id="KAK8201866.1"/>
    </source>
</evidence>
<name>A0ACC3S8F9_9PEZI</name>
<dbReference type="Proteomes" id="UP001320706">
    <property type="component" value="Unassembled WGS sequence"/>
</dbReference>
<proteinExistence type="predicted"/>
<organism evidence="1 2">
    <name type="scientific">Zalaria obscura</name>
    <dbReference type="NCBI Taxonomy" id="2024903"/>
    <lineage>
        <taxon>Eukaryota</taxon>
        <taxon>Fungi</taxon>
        <taxon>Dikarya</taxon>
        <taxon>Ascomycota</taxon>
        <taxon>Pezizomycotina</taxon>
        <taxon>Dothideomycetes</taxon>
        <taxon>Dothideomycetidae</taxon>
        <taxon>Dothideales</taxon>
        <taxon>Zalariaceae</taxon>
        <taxon>Zalaria</taxon>
    </lineage>
</organism>